<name>A0A6J0JKM2_RAPSA</name>
<dbReference type="Gene3D" id="3.30.420.10">
    <property type="entry name" value="Ribonuclease H-like superfamily/Ribonuclease H"/>
    <property type="match status" value="1"/>
</dbReference>
<dbReference type="InterPro" id="IPR044730">
    <property type="entry name" value="RNase_H-like_dom_plant"/>
</dbReference>
<dbReference type="InterPro" id="IPR026960">
    <property type="entry name" value="RVT-Znf"/>
</dbReference>
<dbReference type="InterPro" id="IPR012337">
    <property type="entry name" value="RNaseH-like_sf"/>
</dbReference>
<dbReference type="CDD" id="cd06222">
    <property type="entry name" value="RNase_H_like"/>
    <property type="match status" value="1"/>
</dbReference>
<dbReference type="SUPFAM" id="SSF53098">
    <property type="entry name" value="Ribonuclease H-like"/>
    <property type="match status" value="1"/>
</dbReference>
<dbReference type="InterPro" id="IPR036397">
    <property type="entry name" value="RNaseH_sf"/>
</dbReference>
<dbReference type="PANTHER" id="PTHR47074:SF48">
    <property type="entry name" value="POLYNUCLEOTIDYL TRANSFERASE, RIBONUCLEASE H-LIKE SUPERFAMILY PROTEIN"/>
    <property type="match status" value="1"/>
</dbReference>
<dbReference type="OrthoDB" id="1733298at2759"/>
<dbReference type="AlphaFoldDB" id="A0A6J0JKM2"/>
<dbReference type="Pfam" id="PF13456">
    <property type="entry name" value="RVT_3"/>
    <property type="match status" value="1"/>
</dbReference>
<feature type="domain" description="RNase H type-1" evidence="1">
    <location>
        <begin position="196"/>
        <end position="317"/>
    </location>
</feature>
<dbReference type="InterPro" id="IPR052929">
    <property type="entry name" value="RNase_H-like_EbsB-rel"/>
</dbReference>
<dbReference type="KEGG" id="rsz:108808549"/>
<dbReference type="Proteomes" id="UP000504610">
    <property type="component" value="Chromosome 6"/>
</dbReference>
<dbReference type="Pfam" id="PF13966">
    <property type="entry name" value="zf-RVT"/>
    <property type="match status" value="1"/>
</dbReference>
<accession>A0A6J0JKM2</accession>
<evidence type="ECO:0000259" key="2">
    <source>
        <dbReference type="Pfam" id="PF13966"/>
    </source>
</evidence>
<sequence>MWREKENQEVLQLSFDAIYQRVWSLNISPKVKHFLWRCLNNALPVTDNMAHRHIANDRRCSRCGKAAETINHMLFQCHYARRLWAKANVHTPPPGIWAESLHTNIHWVLNLKQEYPKDQIDESLAPWILWRLWKNRNEMLFRGKEYEISETVEKAWEDVKEWQDKKEAKVEVVKKTTTEKPDRKWIPPVPTWLKCNTDGSWEKETDQGGAGWITRDHTESLLWAGAKKMVGMGSALDSEAEALRWAICTMNGFMYKRVIFETDSLVLQKMIRGEEEVWPRMRSIIQDIQSVLSRQSEYVVEYYSRSGNKVADRIAKETAAFTSIVPKLYSIVPVWLNPCVEIEKLL</sequence>
<dbReference type="PANTHER" id="PTHR47074">
    <property type="entry name" value="BNAC02G40300D PROTEIN"/>
    <property type="match status" value="1"/>
</dbReference>
<reference evidence="4" key="2">
    <citation type="submission" date="2025-08" db="UniProtKB">
        <authorList>
            <consortium name="RefSeq"/>
        </authorList>
    </citation>
    <scope>IDENTIFICATION</scope>
    <source>
        <tissue evidence="4">Leaf</tissue>
    </source>
</reference>
<reference evidence="3" key="1">
    <citation type="journal article" date="2019" name="Database">
        <title>The radish genome database (RadishGD): an integrated information resource for radish genomics.</title>
        <authorList>
            <person name="Yu H.J."/>
            <person name="Baek S."/>
            <person name="Lee Y.J."/>
            <person name="Cho A."/>
            <person name="Mun J.H."/>
        </authorList>
    </citation>
    <scope>NUCLEOTIDE SEQUENCE [LARGE SCALE GENOMIC DNA]</scope>
    <source>
        <strain evidence="3">cv. WK10039</strain>
    </source>
</reference>
<gene>
    <name evidence="4" type="primary">LOC108808549</name>
</gene>
<evidence type="ECO:0000313" key="4">
    <source>
        <dbReference type="RefSeq" id="XP_018436177.1"/>
    </source>
</evidence>
<proteinExistence type="predicted"/>
<protein>
    <submittedName>
        <fullName evidence="4">Uncharacterized protein LOC108808549</fullName>
    </submittedName>
</protein>
<evidence type="ECO:0000259" key="1">
    <source>
        <dbReference type="Pfam" id="PF13456"/>
    </source>
</evidence>
<dbReference type="GO" id="GO:0004523">
    <property type="term" value="F:RNA-DNA hybrid ribonuclease activity"/>
    <property type="evidence" value="ECO:0007669"/>
    <property type="project" value="InterPro"/>
</dbReference>
<evidence type="ECO:0000313" key="3">
    <source>
        <dbReference type="Proteomes" id="UP000504610"/>
    </source>
</evidence>
<dbReference type="GeneID" id="108808549"/>
<dbReference type="RefSeq" id="XP_018436177.1">
    <property type="nucleotide sequence ID" value="XM_018580675.2"/>
</dbReference>
<dbReference type="GO" id="GO:0003676">
    <property type="term" value="F:nucleic acid binding"/>
    <property type="evidence" value="ECO:0007669"/>
    <property type="project" value="InterPro"/>
</dbReference>
<keyword evidence="3" id="KW-1185">Reference proteome</keyword>
<dbReference type="InterPro" id="IPR002156">
    <property type="entry name" value="RNaseH_domain"/>
</dbReference>
<feature type="domain" description="Reverse transcriptase zinc-binding" evidence="2">
    <location>
        <begin position="18"/>
        <end position="84"/>
    </location>
</feature>
<organism evidence="3 4">
    <name type="scientific">Raphanus sativus</name>
    <name type="common">Radish</name>
    <name type="synonym">Raphanus raphanistrum var. sativus</name>
    <dbReference type="NCBI Taxonomy" id="3726"/>
    <lineage>
        <taxon>Eukaryota</taxon>
        <taxon>Viridiplantae</taxon>
        <taxon>Streptophyta</taxon>
        <taxon>Embryophyta</taxon>
        <taxon>Tracheophyta</taxon>
        <taxon>Spermatophyta</taxon>
        <taxon>Magnoliopsida</taxon>
        <taxon>eudicotyledons</taxon>
        <taxon>Gunneridae</taxon>
        <taxon>Pentapetalae</taxon>
        <taxon>rosids</taxon>
        <taxon>malvids</taxon>
        <taxon>Brassicales</taxon>
        <taxon>Brassicaceae</taxon>
        <taxon>Brassiceae</taxon>
        <taxon>Raphanus</taxon>
    </lineage>
</organism>